<evidence type="ECO:0000256" key="2">
    <source>
        <dbReference type="ARBA" id="ARBA00022553"/>
    </source>
</evidence>
<accession>A0A9W7ZM07</accession>
<dbReference type="OrthoDB" id="416786at2759"/>
<comment type="caution">
    <text evidence="5">The sequence shown here is derived from an EMBL/GenBank/DDBJ whole genome shotgun (WGS) entry which is preliminary data.</text>
</comment>
<dbReference type="AlphaFoldDB" id="A0A9W7ZM07"/>
<feature type="non-terminal residue" evidence="5">
    <location>
        <position position="1"/>
    </location>
</feature>
<dbReference type="SUPFAM" id="SSF47336">
    <property type="entry name" value="ACP-like"/>
    <property type="match status" value="1"/>
</dbReference>
<dbReference type="Pfam" id="PF13193">
    <property type="entry name" value="AMP-binding_C"/>
    <property type="match status" value="1"/>
</dbReference>
<dbReference type="InterPro" id="IPR036736">
    <property type="entry name" value="ACP-like_sf"/>
</dbReference>
<dbReference type="EMBL" id="JANBPT010000848">
    <property type="protein sequence ID" value="KAJ1912272.1"/>
    <property type="molecule type" value="Genomic_DNA"/>
</dbReference>
<dbReference type="SUPFAM" id="SSF56801">
    <property type="entry name" value="Acetyl-CoA synthetase-like"/>
    <property type="match status" value="1"/>
</dbReference>
<evidence type="ECO:0000313" key="6">
    <source>
        <dbReference type="Proteomes" id="UP001150569"/>
    </source>
</evidence>
<keyword evidence="3" id="KW-0436">Ligase</keyword>
<dbReference type="Pfam" id="PF00501">
    <property type="entry name" value="AMP-binding"/>
    <property type="match status" value="1"/>
</dbReference>
<reference evidence="5" key="1">
    <citation type="submission" date="2022-07" db="EMBL/GenBank/DDBJ databases">
        <title>Phylogenomic reconstructions and comparative analyses of Kickxellomycotina fungi.</title>
        <authorList>
            <person name="Reynolds N.K."/>
            <person name="Stajich J.E."/>
            <person name="Barry K."/>
            <person name="Grigoriev I.V."/>
            <person name="Crous P."/>
            <person name="Smith M.E."/>
        </authorList>
    </citation>
    <scope>NUCLEOTIDE SEQUENCE</scope>
    <source>
        <strain evidence="5">RSA 861</strain>
    </source>
</reference>
<keyword evidence="6" id="KW-1185">Reference proteome</keyword>
<sequence>PSDAAYYGSLARTLEIGDQVVDFVQSYGVTVSTFFRAAVALVLHRHTGSEHPVFGTVVSGRNVAVAQVESTIGPCINTTPCHARIGRALTVGDLLQTLHQDGTAAYDFEHCRLTDIHRWSGMGPEQPLFNVLLVYQNYPEVQSDMDLPIRLSLLDSHDPTDVPLTVVAAHQGTQLYVKAGYQTGVLSTDYVERFVDHLETTIRSLVTTSPSDLVTSLSMLTEPEDMLLTSCWARNPINLPSYSYAHEGFLSCVHAGPGRVAIRDGEREYTYGQLHLMATHLAHRLHQTGKGGPDQVVGILAGNSVELIVGQLAVWMTGSAFVVIAPGYPVERQQFILADAACVAVVGPPALLAAFRADTPTPQLAIDLSSLQSDYAVGWTSQAEIDGGNLAYVIYTSGTTGTPKGVMHEHGAAANHLQGFIRTTGMTADVVTPTLLTPTFDVSVSEIWTTLSVGGRLLITRGDQKRALQQATRAACTPSLVSLFEPSDFPNLHSLVLTGEPSSQALVDKWSTSLRLFNWYGPTEVANGSHCAPLKPGATVTIGRPLPNAVGLILDEHLRPSPVGTIGQLYLGGKGLARGYLNRPELTAEKFITWPLTGERLYQSGDLARWLPDGQVECLGRIDHQVKVRGFRVELGEVEAVLESHPTVTQACVLVQDTHLVGYVCPALSGDSEAVLDWLRNCLPHYMVPSALVGLAELPRTPVGKVDRKALPPFHFNRSPTDTDLSTLSPVESQLLQTVADCLRLDASVIRLDSTFYQIGGNSLSAIQVVAQCQRNGLRLTIADLNRNNALRQVARLCAAVDETSTVSTKAGQEVIGCPRLTLAQMAFFSMPFTKPNQVALPVLFKSGRTFPEAQWRMAVRRMVQLHPMLRGLFLQNEQTGTMTYDVGKRALHDHYRFELHIVKDFVTIMSMLPSLLLEVDIKSGPLSTFHVFDLGHEQYFFHCVHHLASDYLSYKVFAEDLTRLLLDQQVEPPTVSCQAWAEYLYQTAQDLDLDTLTVPPPLPDLAVSLRGEVAMPESTPGGRHPECLVCLDISPSTLTSAASRFGATPIELLVTALHVAYQEVFHFNVMGLAFMTHGRRPVGDTAFDLSRTVGFFAHYVPVVLDAPRMAGFRTTLRHTQETLGTGIEDGVKLTLVRYLRDFTDPTQRRPYEIDPFFGFSYLAPTQASVPSDGSQSLLQEQPDVMTELRAHRADTSPHPFELAVTHEGDRLNLLIIGQKNMGIPPMLQCLLDAWSKTLHQVLAIPDPL</sequence>
<dbReference type="PROSITE" id="PS50075">
    <property type="entry name" value="CARRIER"/>
    <property type="match status" value="1"/>
</dbReference>
<dbReference type="GO" id="GO:0044550">
    <property type="term" value="P:secondary metabolite biosynthetic process"/>
    <property type="evidence" value="ECO:0007669"/>
    <property type="project" value="TreeGrafter"/>
</dbReference>
<dbReference type="InterPro" id="IPR020845">
    <property type="entry name" value="AMP-binding_CS"/>
</dbReference>
<keyword evidence="2" id="KW-0597">Phosphoprotein</keyword>
<dbReference type="InterPro" id="IPR023213">
    <property type="entry name" value="CAT-like_dom_sf"/>
</dbReference>
<feature type="domain" description="Carrier" evidence="4">
    <location>
        <begin position="726"/>
        <end position="805"/>
    </location>
</feature>
<dbReference type="Pfam" id="PF00668">
    <property type="entry name" value="Condensation"/>
    <property type="match status" value="1"/>
</dbReference>
<gene>
    <name evidence="5" type="ORF">IWQ60_009741</name>
</gene>
<dbReference type="InterPro" id="IPR042099">
    <property type="entry name" value="ANL_N_sf"/>
</dbReference>
<evidence type="ECO:0000259" key="4">
    <source>
        <dbReference type="PROSITE" id="PS50075"/>
    </source>
</evidence>
<dbReference type="GO" id="GO:0016874">
    <property type="term" value="F:ligase activity"/>
    <property type="evidence" value="ECO:0007669"/>
    <property type="project" value="UniProtKB-KW"/>
</dbReference>
<dbReference type="InterPro" id="IPR025110">
    <property type="entry name" value="AMP-bd_C"/>
</dbReference>
<dbReference type="GO" id="GO:0005737">
    <property type="term" value="C:cytoplasm"/>
    <property type="evidence" value="ECO:0007669"/>
    <property type="project" value="TreeGrafter"/>
</dbReference>
<dbReference type="InterPro" id="IPR009081">
    <property type="entry name" value="PP-bd_ACP"/>
</dbReference>
<dbReference type="PROSITE" id="PS00455">
    <property type="entry name" value="AMP_BINDING"/>
    <property type="match status" value="1"/>
</dbReference>
<dbReference type="Gene3D" id="1.10.1200.10">
    <property type="entry name" value="ACP-like"/>
    <property type="match status" value="1"/>
</dbReference>
<dbReference type="Gene3D" id="3.30.559.30">
    <property type="entry name" value="Nonribosomal peptide synthetase, condensation domain"/>
    <property type="match status" value="2"/>
</dbReference>
<dbReference type="GO" id="GO:0031177">
    <property type="term" value="F:phosphopantetheine binding"/>
    <property type="evidence" value="ECO:0007669"/>
    <property type="project" value="TreeGrafter"/>
</dbReference>
<dbReference type="PANTHER" id="PTHR45527:SF1">
    <property type="entry name" value="FATTY ACID SYNTHASE"/>
    <property type="match status" value="1"/>
</dbReference>
<dbReference type="NCBIfam" id="TIGR01733">
    <property type="entry name" value="AA-adenyl-dom"/>
    <property type="match status" value="1"/>
</dbReference>
<dbReference type="Gene3D" id="3.30.300.30">
    <property type="match status" value="1"/>
</dbReference>
<dbReference type="InterPro" id="IPR010071">
    <property type="entry name" value="AA_adenyl_dom"/>
</dbReference>
<dbReference type="GO" id="GO:0043041">
    <property type="term" value="P:amino acid activation for nonribosomal peptide biosynthetic process"/>
    <property type="evidence" value="ECO:0007669"/>
    <property type="project" value="TreeGrafter"/>
</dbReference>
<dbReference type="Pfam" id="PF00550">
    <property type="entry name" value="PP-binding"/>
    <property type="match status" value="1"/>
</dbReference>
<name>A0A9W7ZM07_9FUNG</name>
<dbReference type="InterPro" id="IPR045851">
    <property type="entry name" value="AMP-bd_C_sf"/>
</dbReference>
<dbReference type="Gene3D" id="3.30.559.10">
    <property type="entry name" value="Chloramphenicol acetyltransferase-like domain"/>
    <property type="match status" value="1"/>
</dbReference>
<dbReference type="Gene3D" id="3.40.50.12780">
    <property type="entry name" value="N-terminal domain of ligase-like"/>
    <property type="match status" value="1"/>
</dbReference>
<dbReference type="Proteomes" id="UP001150569">
    <property type="component" value="Unassembled WGS sequence"/>
</dbReference>
<evidence type="ECO:0000313" key="5">
    <source>
        <dbReference type="EMBL" id="KAJ1912272.1"/>
    </source>
</evidence>
<dbReference type="InterPro" id="IPR001242">
    <property type="entry name" value="Condensation_dom"/>
</dbReference>
<keyword evidence="1" id="KW-0596">Phosphopantetheine</keyword>
<proteinExistence type="predicted"/>
<dbReference type="InterPro" id="IPR000873">
    <property type="entry name" value="AMP-dep_synth/lig_dom"/>
</dbReference>
<dbReference type="PANTHER" id="PTHR45527">
    <property type="entry name" value="NONRIBOSOMAL PEPTIDE SYNTHETASE"/>
    <property type="match status" value="1"/>
</dbReference>
<organism evidence="5 6">
    <name type="scientific">Tieghemiomyces parasiticus</name>
    <dbReference type="NCBI Taxonomy" id="78921"/>
    <lineage>
        <taxon>Eukaryota</taxon>
        <taxon>Fungi</taxon>
        <taxon>Fungi incertae sedis</taxon>
        <taxon>Zoopagomycota</taxon>
        <taxon>Kickxellomycotina</taxon>
        <taxon>Dimargaritomycetes</taxon>
        <taxon>Dimargaritales</taxon>
        <taxon>Dimargaritaceae</taxon>
        <taxon>Tieghemiomyces</taxon>
    </lineage>
</organism>
<dbReference type="SUPFAM" id="SSF52777">
    <property type="entry name" value="CoA-dependent acyltransferases"/>
    <property type="match status" value="3"/>
</dbReference>
<protein>
    <recommendedName>
        <fullName evidence="4">Carrier domain-containing protein</fullName>
    </recommendedName>
</protein>
<evidence type="ECO:0000256" key="3">
    <source>
        <dbReference type="ARBA" id="ARBA00022598"/>
    </source>
</evidence>
<evidence type="ECO:0000256" key="1">
    <source>
        <dbReference type="ARBA" id="ARBA00022450"/>
    </source>
</evidence>
<dbReference type="CDD" id="cd05930">
    <property type="entry name" value="A_NRPS"/>
    <property type="match status" value="1"/>
</dbReference>